<dbReference type="InterPro" id="IPR013324">
    <property type="entry name" value="RNA_pol_sigma_r3/r4-like"/>
</dbReference>
<comment type="caution">
    <text evidence="6">The sequence shown here is derived from an EMBL/GenBank/DDBJ whole genome shotgun (WGS) entry which is preliminary data.</text>
</comment>
<dbReference type="NCBIfam" id="TIGR02937">
    <property type="entry name" value="sigma70-ECF"/>
    <property type="match status" value="1"/>
</dbReference>
<dbReference type="InterPro" id="IPR036388">
    <property type="entry name" value="WH-like_DNA-bd_sf"/>
</dbReference>
<accession>A0A4Q0XKA2</accession>
<dbReference type="Gene3D" id="1.10.1740.10">
    <property type="match status" value="1"/>
</dbReference>
<dbReference type="InterPro" id="IPR014284">
    <property type="entry name" value="RNA_pol_sigma-70_dom"/>
</dbReference>
<gene>
    <name evidence="6" type="ORF">ESZ48_02960</name>
</gene>
<evidence type="ECO:0000256" key="4">
    <source>
        <dbReference type="ARBA" id="ARBA00023163"/>
    </source>
</evidence>
<dbReference type="Proteomes" id="UP000289792">
    <property type="component" value="Unassembled WGS sequence"/>
</dbReference>
<name>A0A4Q0XKA2_9FLAO</name>
<dbReference type="SUPFAM" id="SSF88659">
    <property type="entry name" value="Sigma3 and sigma4 domains of RNA polymerase sigma factors"/>
    <property type="match status" value="1"/>
</dbReference>
<dbReference type="Pfam" id="PF04542">
    <property type="entry name" value="Sigma70_r2"/>
    <property type="match status" value="1"/>
</dbReference>
<dbReference type="InterPro" id="IPR039425">
    <property type="entry name" value="RNA_pol_sigma-70-like"/>
</dbReference>
<evidence type="ECO:0000256" key="1">
    <source>
        <dbReference type="ARBA" id="ARBA00010641"/>
    </source>
</evidence>
<evidence type="ECO:0000259" key="5">
    <source>
        <dbReference type="Pfam" id="PF04542"/>
    </source>
</evidence>
<evidence type="ECO:0000313" key="7">
    <source>
        <dbReference type="Proteomes" id="UP000289792"/>
    </source>
</evidence>
<evidence type="ECO:0000313" key="6">
    <source>
        <dbReference type="EMBL" id="RXJ52668.1"/>
    </source>
</evidence>
<dbReference type="EMBL" id="SDDZ01000001">
    <property type="protein sequence ID" value="RXJ52668.1"/>
    <property type="molecule type" value="Genomic_DNA"/>
</dbReference>
<dbReference type="InterPro" id="IPR013325">
    <property type="entry name" value="RNA_pol_sigma_r2"/>
</dbReference>
<dbReference type="GO" id="GO:0016987">
    <property type="term" value="F:sigma factor activity"/>
    <property type="evidence" value="ECO:0007669"/>
    <property type="project" value="UniProtKB-KW"/>
</dbReference>
<protein>
    <submittedName>
        <fullName evidence="6">Sigma-70 family RNA polymerase sigma factor</fullName>
    </submittedName>
</protein>
<dbReference type="AlphaFoldDB" id="A0A4Q0XKA2"/>
<reference evidence="6 7" key="1">
    <citation type="submission" date="2019-01" db="EMBL/GenBank/DDBJ databases">
        <title>Genome sequence of the Antarctic species Gelidibacter gilvus ACAM 158(T).</title>
        <authorList>
            <person name="Bowman J.P."/>
        </authorList>
    </citation>
    <scope>NUCLEOTIDE SEQUENCE [LARGE SCALE GENOMIC DNA]</scope>
    <source>
        <strain evidence="6 7">IC158</strain>
    </source>
</reference>
<keyword evidence="7" id="KW-1185">Reference proteome</keyword>
<organism evidence="6 7">
    <name type="scientific">Gelidibacter gilvus</name>
    <dbReference type="NCBI Taxonomy" id="59602"/>
    <lineage>
        <taxon>Bacteria</taxon>
        <taxon>Pseudomonadati</taxon>
        <taxon>Bacteroidota</taxon>
        <taxon>Flavobacteriia</taxon>
        <taxon>Flavobacteriales</taxon>
        <taxon>Flavobacteriaceae</taxon>
        <taxon>Gelidibacter</taxon>
    </lineage>
</organism>
<dbReference type="PANTHER" id="PTHR43133:SF46">
    <property type="entry name" value="RNA POLYMERASE SIGMA-70 FACTOR ECF SUBFAMILY"/>
    <property type="match status" value="1"/>
</dbReference>
<keyword evidence="3" id="KW-0731">Sigma factor</keyword>
<proteinExistence type="inferred from homology"/>
<evidence type="ECO:0000256" key="3">
    <source>
        <dbReference type="ARBA" id="ARBA00023082"/>
    </source>
</evidence>
<dbReference type="InterPro" id="IPR007627">
    <property type="entry name" value="RNA_pol_sigma70_r2"/>
</dbReference>
<feature type="domain" description="RNA polymerase sigma-70 region 2" evidence="5">
    <location>
        <begin position="28"/>
        <end position="96"/>
    </location>
</feature>
<comment type="similarity">
    <text evidence="1">Belongs to the sigma-70 factor family. ECF subfamily.</text>
</comment>
<keyword evidence="4" id="KW-0804">Transcription</keyword>
<dbReference type="PANTHER" id="PTHR43133">
    <property type="entry name" value="RNA POLYMERASE ECF-TYPE SIGMA FACTO"/>
    <property type="match status" value="1"/>
</dbReference>
<keyword evidence="2" id="KW-0805">Transcription regulation</keyword>
<dbReference type="RefSeq" id="WP_129015802.1">
    <property type="nucleotide sequence ID" value="NZ_SDDZ01000001.1"/>
</dbReference>
<evidence type="ECO:0000256" key="2">
    <source>
        <dbReference type="ARBA" id="ARBA00023015"/>
    </source>
</evidence>
<dbReference type="OrthoDB" id="1163416at2"/>
<dbReference type="Gene3D" id="1.10.10.10">
    <property type="entry name" value="Winged helix-like DNA-binding domain superfamily/Winged helix DNA-binding domain"/>
    <property type="match status" value="1"/>
</dbReference>
<dbReference type="SUPFAM" id="SSF88946">
    <property type="entry name" value="Sigma2 domain of RNA polymerase sigma factors"/>
    <property type="match status" value="1"/>
</dbReference>
<sequence>MEHLYNPDSQLQLLNAIKDNDSVVLKQLYTTNYYKIEALVLKNNGSKDHAKDVYQEAFITVWKNVKNDRFIPENETALQGYLYQIAKNKWMDILRSPRFKKTKMIQHELNVLDKNIDQNGHEKDEEHEFFRKRLEQTMEAFKNLGAPCKELLTAFYYDKASLRDIANKLKIEENTARTKKYRCMEKLRQLALASKK</sequence>
<dbReference type="GO" id="GO:0006352">
    <property type="term" value="P:DNA-templated transcription initiation"/>
    <property type="evidence" value="ECO:0007669"/>
    <property type="project" value="InterPro"/>
</dbReference>